<dbReference type="Gene3D" id="1.10.260.40">
    <property type="entry name" value="lambda repressor-like DNA-binding domains"/>
    <property type="match status" value="1"/>
</dbReference>
<evidence type="ECO:0000313" key="6">
    <source>
        <dbReference type="Proteomes" id="UP001595755"/>
    </source>
</evidence>
<dbReference type="SUPFAM" id="SSF51182">
    <property type="entry name" value="RmlC-like cupins"/>
    <property type="match status" value="1"/>
</dbReference>
<dbReference type="Pfam" id="PF07883">
    <property type="entry name" value="Cupin_2"/>
    <property type="match status" value="1"/>
</dbReference>
<keyword evidence="6" id="KW-1185">Reference proteome</keyword>
<evidence type="ECO:0000256" key="3">
    <source>
        <dbReference type="ARBA" id="ARBA00023163"/>
    </source>
</evidence>
<evidence type="ECO:0000256" key="2">
    <source>
        <dbReference type="ARBA" id="ARBA00023125"/>
    </source>
</evidence>
<gene>
    <name evidence="5" type="ORF">ACFO1S_25005</name>
</gene>
<dbReference type="PROSITE" id="PS50943">
    <property type="entry name" value="HTH_CROC1"/>
    <property type="match status" value="1"/>
</dbReference>
<dbReference type="CDD" id="cd00093">
    <property type="entry name" value="HTH_XRE"/>
    <property type="match status" value="1"/>
</dbReference>
<dbReference type="RefSeq" id="WP_204602282.1">
    <property type="nucleotide sequence ID" value="NZ_JBHSED010000065.1"/>
</dbReference>
<comment type="caution">
    <text evidence="5">The sequence shown here is derived from an EMBL/GenBank/DDBJ whole genome shotgun (WGS) entry which is preliminary data.</text>
</comment>
<dbReference type="EMBL" id="JBHSED010000065">
    <property type="protein sequence ID" value="MFC4306684.1"/>
    <property type="molecule type" value="Genomic_DNA"/>
</dbReference>
<dbReference type="PANTHER" id="PTHR46797">
    <property type="entry name" value="HTH-TYPE TRANSCRIPTIONAL REGULATOR"/>
    <property type="match status" value="1"/>
</dbReference>
<dbReference type="SMART" id="SM00530">
    <property type="entry name" value="HTH_XRE"/>
    <property type="match status" value="1"/>
</dbReference>
<name>A0ABV8SJN6_9BACL</name>
<keyword evidence="1" id="KW-0805">Transcription regulation</keyword>
<evidence type="ECO:0000256" key="1">
    <source>
        <dbReference type="ARBA" id="ARBA00023015"/>
    </source>
</evidence>
<dbReference type="InterPro" id="IPR011051">
    <property type="entry name" value="RmlC_Cupin_sf"/>
</dbReference>
<dbReference type="Proteomes" id="UP001595755">
    <property type="component" value="Unassembled WGS sequence"/>
</dbReference>
<feature type="domain" description="HTH cro/C1-type" evidence="4">
    <location>
        <begin position="12"/>
        <end position="66"/>
    </location>
</feature>
<keyword evidence="2" id="KW-0238">DNA-binding</keyword>
<dbReference type="InterPro" id="IPR013096">
    <property type="entry name" value="Cupin_2"/>
</dbReference>
<proteinExistence type="predicted"/>
<evidence type="ECO:0000259" key="4">
    <source>
        <dbReference type="PROSITE" id="PS50943"/>
    </source>
</evidence>
<dbReference type="CDD" id="cd02209">
    <property type="entry name" value="cupin_XRE_C"/>
    <property type="match status" value="1"/>
</dbReference>
<evidence type="ECO:0000313" key="5">
    <source>
        <dbReference type="EMBL" id="MFC4306684.1"/>
    </source>
</evidence>
<organism evidence="5 6">
    <name type="scientific">Cohnella boryungensis</name>
    <dbReference type="NCBI Taxonomy" id="768479"/>
    <lineage>
        <taxon>Bacteria</taxon>
        <taxon>Bacillati</taxon>
        <taxon>Bacillota</taxon>
        <taxon>Bacilli</taxon>
        <taxon>Bacillales</taxon>
        <taxon>Paenibacillaceae</taxon>
        <taxon>Cohnella</taxon>
    </lineage>
</organism>
<dbReference type="Pfam" id="PF01381">
    <property type="entry name" value="HTH_3"/>
    <property type="match status" value="1"/>
</dbReference>
<dbReference type="InterPro" id="IPR010982">
    <property type="entry name" value="Lambda_DNA-bd_dom_sf"/>
</dbReference>
<protein>
    <submittedName>
        <fullName evidence="5">Helix-turn-helix domain-containing protein</fullName>
    </submittedName>
</protein>
<dbReference type="SUPFAM" id="SSF47413">
    <property type="entry name" value="lambda repressor-like DNA-binding domains"/>
    <property type="match status" value="1"/>
</dbReference>
<dbReference type="InterPro" id="IPR014710">
    <property type="entry name" value="RmlC-like_jellyroll"/>
</dbReference>
<keyword evidence="3" id="KW-0804">Transcription</keyword>
<accession>A0ABV8SJN6</accession>
<dbReference type="InterPro" id="IPR001387">
    <property type="entry name" value="Cro/C1-type_HTH"/>
</dbReference>
<dbReference type="Gene3D" id="2.60.120.10">
    <property type="entry name" value="Jelly Rolls"/>
    <property type="match status" value="1"/>
</dbReference>
<sequence length="183" mass="20843">MEFIQEIIAHNLATLRKSRQLSLDRVAEVTGVSKAMLAQIENGKSNPTVTTLWKIANGLQVSFSAFLKEIDKPKAEIINIKQIPPLIDDDGNYLVYSVFPFHPEKRFEIFSVDLKPGTRHLSEAHAGEEYVFVQQGKLTLEIHREQYELTPDVAMKFNAASEHAYINASDEPTRFYVFISYPE</sequence>
<reference evidence="6" key="1">
    <citation type="journal article" date="2019" name="Int. J. Syst. Evol. Microbiol.">
        <title>The Global Catalogue of Microorganisms (GCM) 10K type strain sequencing project: providing services to taxonomists for standard genome sequencing and annotation.</title>
        <authorList>
            <consortium name="The Broad Institute Genomics Platform"/>
            <consortium name="The Broad Institute Genome Sequencing Center for Infectious Disease"/>
            <person name="Wu L."/>
            <person name="Ma J."/>
        </authorList>
    </citation>
    <scope>NUCLEOTIDE SEQUENCE [LARGE SCALE GENOMIC DNA]</scope>
    <source>
        <strain evidence="6">CGMCC 4.1641</strain>
    </source>
</reference>
<dbReference type="PANTHER" id="PTHR46797:SF23">
    <property type="entry name" value="HTH-TYPE TRANSCRIPTIONAL REGULATOR SUTR"/>
    <property type="match status" value="1"/>
</dbReference>
<dbReference type="InterPro" id="IPR050807">
    <property type="entry name" value="TransReg_Diox_bact_type"/>
</dbReference>